<organism evidence="8 10">
    <name type="scientific">Jannaschia seohaensis</name>
    <dbReference type="NCBI Taxonomy" id="475081"/>
    <lineage>
        <taxon>Bacteria</taxon>
        <taxon>Pseudomonadati</taxon>
        <taxon>Pseudomonadota</taxon>
        <taxon>Alphaproteobacteria</taxon>
        <taxon>Rhodobacterales</taxon>
        <taxon>Roseobacteraceae</taxon>
        <taxon>Jannaschia</taxon>
    </lineage>
</organism>
<dbReference type="Proteomes" id="UP000251571">
    <property type="component" value="Unassembled WGS sequence"/>
</dbReference>
<gene>
    <name evidence="7" type="ORF">BCF38_101356</name>
    <name evidence="8" type="ORF">SAMN05421539_101356</name>
</gene>
<keyword evidence="9" id="KW-1185">Reference proteome</keyword>
<keyword evidence="3 6" id="KW-0812">Transmembrane</keyword>
<feature type="transmembrane region" description="Helical" evidence="6">
    <location>
        <begin position="300"/>
        <end position="316"/>
    </location>
</feature>
<protein>
    <submittedName>
        <fullName evidence="8">Simple sugar transport system permease protein</fullName>
    </submittedName>
</protein>
<evidence type="ECO:0000256" key="6">
    <source>
        <dbReference type="SAM" id="Phobius"/>
    </source>
</evidence>
<evidence type="ECO:0000256" key="2">
    <source>
        <dbReference type="ARBA" id="ARBA00022475"/>
    </source>
</evidence>
<dbReference type="Proteomes" id="UP000245839">
    <property type="component" value="Unassembled WGS sequence"/>
</dbReference>
<dbReference type="Pfam" id="PF02653">
    <property type="entry name" value="BPD_transp_2"/>
    <property type="match status" value="1"/>
</dbReference>
<reference evidence="8 10" key="1">
    <citation type="submission" date="2016-10" db="EMBL/GenBank/DDBJ databases">
        <authorList>
            <person name="Cai Z."/>
        </authorList>
    </citation>
    <scope>NUCLEOTIDE SEQUENCE [LARGE SCALE GENOMIC DNA]</scope>
    <source>
        <strain evidence="8 10">DSM 25227</strain>
    </source>
</reference>
<dbReference type="RefSeq" id="WP_109562551.1">
    <property type="nucleotide sequence ID" value="NZ_QGDJ01000001.1"/>
</dbReference>
<feature type="transmembrane region" description="Helical" evidence="6">
    <location>
        <begin position="328"/>
        <end position="350"/>
    </location>
</feature>
<feature type="transmembrane region" description="Helical" evidence="6">
    <location>
        <begin position="117"/>
        <end position="140"/>
    </location>
</feature>
<evidence type="ECO:0000256" key="4">
    <source>
        <dbReference type="ARBA" id="ARBA00022989"/>
    </source>
</evidence>
<keyword evidence="5 6" id="KW-0472">Membrane</keyword>
<feature type="transmembrane region" description="Helical" evidence="6">
    <location>
        <begin position="202"/>
        <end position="220"/>
    </location>
</feature>
<dbReference type="InterPro" id="IPR001851">
    <property type="entry name" value="ABC_transp_permease"/>
</dbReference>
<accession>A0A2Y9A1T4</accession>
<comment type="subcellular location">
    <subcellularLocation>
        <location evidence="1">Cell membrane</location>
        <topology evidence="1">Multi-pass membrane protein</topology>
    </subcellularLocation>
</comment>
<keyword evidence="2" id="KW-1003">Cell membrane</keyword>
<feature type="transmembrane region" description="Helical" evidence="6">
    <location>
        <begin position="249"/>
        <end position="267"/>
    </location>
</feature>
<dbReference type="GO" id="GO:0005886">
    <property type="term" value="C:plasma membrane"/>
    <property type="evidence" value="ECO:0007669"/>
    <property type="project" value="UniProtKB-SubCell"/>
</dbReference>
<dbReference type="AlphaFoldDB" id="A0A2Y9A1T4"/>
<keyword evidence="4 6" id="KW-1133">Transmembrane helix</keyword>
<proteinExistence type="predicted"/>
<feature type="transmembrane region" description="Helical" evidence="6">
    <location>
        <begin position="273"/>
        <end position="293"/>
    </location>
</feature>
<dbReference type="CDD" id="cd06580">
    <property type="entry name" value="TM_PBP1_transp_TpRbsC_like"/>
    <property type="match status" value="1"/>
</dbReference>
<evidence type="ECO:0000256" key="3">
    <source>
        <dbReference type="ARBA" id="ARBA00022692"/>
    </source>
</evidence>
<evidence type="ECO:0000313" key="10">
    <source>
        <dbReference type="Proteomes" id="UP000251571"/>
    </source>
</evidence>
<sequence>MIALERRPTPSRVWAWASPLVAVALTLVAGGVMFAALGTDPLEAMRTIFWDPLFGEFAFYFRGQLLVKAGPLILIAVGLALGFRAGIWNIGAEGQYIVGALCGAAAGLAFYPAETRLIFPLMVVCGALGGFLWAMIPALLRIRFGTNEILVSLMLVYVAENLLASAAVSWLRNPDAVGFPGSRNLSRWDAASNPELIAGTGAHWGVVAALIAVVFAHILLTRHLMGFHIKLTGAAPRAAAFAGVRPARLVVFCLGLAGALAGMAGLFEVTGPAGQISIDFASGYGFTAIIVAFLGRLNPVGILLAGLLMALTYVGGDAAATNLGLPSAAISAFQGMLLFFLLAVDVLTNFRLRVKRREPRVPQPAPEAAE</sequence>
<reference evidence="7 9" key="2">
    <citation type="submission" date="2018-03" db="EMBL/GenBank/DDBJ databases">
        <title>Genomic Encyclopedia of Archaeal and Bacterial Type Strains, Phase II (KMG-II): from individual species to whole genera.</title>
        <authorList>
            <person name="Goeker M."/>
        </authorList>
    </citation>
    <scope>NUCLEOTIDE SEQUENCE [LARGE SCALE GENOMIC DNA]</scope>
    <source>
        <strain evidence="7 9">DSM 25227</strain>
    </source>
</reference>
<feature type="transmembrane region" description="Helical" evidence="6">
    <location>
        <begin position="149"/>
        <end position="171"/>
    </location>
</feature>
<name>A0A2Y9A1T4_9RHOB</name>
<dbReference type="GO" id="GO:0022857">
    <property type="term" value="F:transmembrane transporter activity"/>
    <property type="evidence" value="ECO:0007669"/>
    <property type="project" value="InterPro"/>
</dbReference>
<feature type="transmembrane region" description="Helical" evidence="6">
    <location>
        <begin position="12"/>
        <end position="37"/>
    </location>
</feature>
<feature type="transmembrane region" description="Helical" evidence="6">
    <location>
        <begin position="57"/>
        <end position="82"/>
    </location>
</feature>
<evidence type="ECO:0000313" key="7">
    <source>
        <dbReference type="EMBL" id="PWJ21947.1"/>
    </source>
</evidence>
<dbReference type="EMBL" id="QGDJ01000001">
    <property type="protein sequence ID" value="PWJ21947.1"/>
    <property type="molecule type" value="Genomic_DNA"/>
</dbReference>
<feature type="transmembrane region" description="Helical" evidence="6">
    <location>
        <begin position="94"/>
        <end position="111"/>
    </location>
</feature>
<dbReference type="OrthoDB" id="9809785at2"/>
<evidence type="ECO:0000313" key="8">
    <source>
        <dbReference type="EMBL" id="SSA38225.1"/>
    </source>
</evidence>
<evidence type="ECO:0000256" key="1">
    <source>
        <dbReference type="ARBA" id="ARBA00004651"/>
    </source>
</evidence>
<evidence type="ECO:0000256" key="5">
    <source>
        <dbReference type="ARBA" id="ARBA00023136"/>
    </source>
</evidence>
<evidence type="ECO:0000313" key="9">
    <source>
        <dbReference type="Proteomes" id="UP000245839"/>
    </source>
</evidence>
<dbReference type="EMBL" id="UETC01000001">
    <property type="protein sequence ID" value="SSA38225.1"/>
    <property type="molecule type" value="Genomic_DNA"/>
</dbReference>
<keyword evidence="8" id="KW-0813">Transport</keyword>
<dbReference type="PANTHER" id="PTHR47089:SF1">
    <property type="entry name" value="GUANOSINE ABC TRANSPORTER PERMEASE PROTEIN NUPP"/>
    <property type="match status" value="1"/>
</dbReference>
<dbReference type="PANTHER" id="PTHR47089">
    <property type="entry name" value="ABC TRANSPORTER, PERMEASE PROTEIN"/>
    <property type="match status" value="1"/>
</dbReference>
<keyword evidence="8" id="KW-0762">Sugar transport</keyword>